<dbReference type="RefSeq" id="NP_986218.1">
    <property type="nucleotide sequence ID" value="NM_212354.1"/>
</dbReference>
<dbReference type="CDD" id="cd21044">
    <property type="entry name" value="Rab11BD_RAB3IP_like"/>
    <property type="match status" value="1"/>
</dbReference>
<dbReference type="eggNOG" id="KOG4324">
    <property type="taxonomic scope" value="Eukaryota"/>
</dbReference>
<dbReference type="KEGG" id="ago:AGOS_AFR670W"/>
<dbReference type="PANTHER" id="PTHR14430">
    <property type="entry name" value="RABIN3-RELATED"/>
    <property type="match status" value="1"/>
</dbReference>
<dbReference type="OrthoDB" id="1748564at2759"/>
<dbReference type="SUPFAM" id="SSF144284">
    <property type="entry name" value="Sec2 N-terminal region"/>
    <property type="match status" value="1"/>
</dbReference>
<dbReference type="GO" id="GO:0005085">
    <property type="term" value="F:guanyl-nucleotide exchange factor activity"/>
    <property type="evidence" value="ECO:0000318"/>
    <property type="project" value="GO_Central"/>
</dbReference>
<dbReference type="STRING" id="284811.Q752A5"/>
<dbReference type="EMBL" id="AE016819">
    <property type="protein sequence ID" value="AAS54042.1"/>
    <property type="molecule type" value="Genomic_DNA"/>
</dbReference>
<evidence type="ECO:0000313" key="6">
    <source>
        <dbReference type="Proteomes" id="UP000000591"/>
    </source>
</evidence>
<keyword evidence="6" id="KW-1185">Reference proteome</keyword>
<evidence type="ECO:0000313" key="5">
    <source>
        <dbReference type="EMBL" id="AAS54042.1"/>
    </source>
</evidence>
<feature type="compositionally biased region" description="Basic and acidic residues" evidence="3">
    <location>
        <begin position="1"/>
        <end position="18"/>
    </location>
</feature>
<feature type="compositionally biased region" description="Polar residues" evidence="3">
    <location>
        <begin position="707"/>
        <end position="717"/>
    </location>
</feature>
<dbReference type="GO" id="GO:0051286">
    <property type="term" value="C:cell tip"/>
    <property type="evidence" value="ECO:0000318"/>
    <property type="project" value="GO_Central"/>
</dbReference>
<dbReference type="Pfam" id="PF06428">
    <property type="entry name" value="Sec2p"/>
    <property type="match status" value="1"/>
</dbReference>
<reference evidence="6" key="2">
    <citation type="journal article" date="2013" name="G3 (Bethesda)">
        <title>Genomes of Ashbya fungi isolated from insects reveal four mating-type loci, numerous translocations, lack of transposons, and distinct gene duplications.</title>
        <authorList>
            <person name="Dietrich F.S."/>
            <person name="Voegeli S."/>
            <person name="Kuo S."/>
            <person name="Philippsen P."/>
        </authorList>
    </citation>
    <scope>GENOME REANNOTATION</scope>
    <source>
        <strain evidence="6">ATCC 10895 / CBS 109.51 / FGSC 9923 / NRRL Y-1056</strain>
    </source>
</reference>
<accession>Q752A5</accession>
<feature type="region of interest" description="Disordered" evidence="3">
    <location>
        <begin position="1"/>
        <end position="24"/>
    </location>
</feature>
<dbReference type="InterPro" id="IPR040351">
    <property type="entry name" value="RAB3IL/RAB3IP/Sec2"/>
</dbReference>
<dbReference type="Gene3D" id="6.10.140.910">
    <property type="match status" value="1"/>
</dbReference>
<feature type="region of interest" description="Disordered" evidence="3">
    <location>
        <begin position="577"/>
        <end position="717"/>
    </location>
</feature>
<dbReference type="Proteomes" id="UP000000591">
    <property type="component" value="Chromosome VI"/>
</dbReference>
<gene>
    <name evidence="5" type="ORF">AGOS_AFR670W</name>
</gene>
<keyword evidence="1 2" id="KW-0175">Coiled coil</keyword>
<proteinExistence type="predicted"/>
<dbReference type="FunCoup" id="Q752A5">
    <property type="interactions" value="236"/>
</dbReference>
<feature type="coiled-coil region" evidence="2">
    <location>
        <begin position="37"/>
        <end position="173"/>
    </location>
</feature>
<evidence type="ECO:0000256" key="3">
    <source>
        <dbReference type="SAM" id="MobiDB-lite"/>
    </source>
</evidence>
<protein>
    <submittedName>
        <fullName evidence="5">AFR670Wp</fullName>
    </submittedName>
</protein>
<dbReference type="HOGENOM" id="CLU_018015_0_0_1"/>
<dbReference type="InParanoid" id="Q752A5"/>
<dbReference type="AlphaFoldDB" id="Q752A5"/>
<dbReference type="PANTHER" id="PTHR14430:SF0">
    <property type="entry name" value="SEC2P DOMAIN-CONTAINING PROTEIN"/>
    <property type="match status" value="1"/>
</dbReference>
<evidence type="ECO:0000256" key="1">
    <source>
        <dbReference type="ARBA" id="ARBA00023054"/>
    </source>
</evidence>
<dbReference type="OMA" id="WSKLGFW"/>
<evidence type="ECO:0000259" key="4">
    <source>
        <dbReference type="Pfam" id="PF06428"/>
    </source>
</evidence>
<feature type="compositionally biased region" description="Basic and acidic residues" evidence="3">
    <location>
        <begin position="689"/>
        <end position="706"/>
    </location>
</feature>
<dbReference type="InterPro" id="IPR009449">
    <property type="entry name" value="Sec2_N"/>
</dbReference>
<evidence type="ECO:0000256" key="2">
    <source>
        <dbReference type="SAM" id="Coils"/>
    </source>
</evidence>
<organism evidence="5 6">
    <name type="scientific">Eremothecium gossypii (strain ATCC 10895 / CBS 109.51 / FGSC 9923 / NRRL Y-1056)</name>
    <name type="common">Yeast</name>
    <name type="synonym">Ashbya gossypii</name>
    <dbReference type="NCBI Taxonomy" id="284811"/>
    <lineage>
        <taxon>Eukaryota</taxon>
        <taxon>Fungi</taxon>
        <taxon>Dikarya</taxon>
        <taxon>Ascomycota</taxon>
        <taxon>Saccharomycotina</taxon>
        <taxon>Saccharomycetes</taxon>
        <taxon>Saccharomycetales</taxon>
        <taxon>Saccharomycetaceae</taxon>
        <taxon>Eremothecium</taxon>
    </lineage>
</organism>
<dbReference type="Pfam" id="PF25555">
    <property type="entry name" value="RAB3A-like_C"/>
    <property type="match status" value="1"/>
</dbReference>
<feature type="compositionally biased region" description="Basic and acidic residues" evidence="3">
    <location>
        <begin position="657"/>
        <end position="668"/>
    </location>
</feature>
<name>Q752A5_EREGS</name>
<feature type="domain" description="GDP/GTP exchange factor Sec2 N-terminal" evidence="4">
    <location>
        <begin position="37"/>
        <end position="171"/>
    </location>
</feature>
<dbReference type="GeneID" id="4622507"/>
<sequence length="717" mass="80424">MSEQEDSKQMSEQEENRRISVQVSSLSTQLIESIDKQSRLEEQLQHAKKALAAQKDVVKQCESARGEAQQLRSQLADRDTELERQGEELEEARKARLAAELAVERLNKEIEDLTTSLFDEANRMVSKARKEKHVVEQHNARLQEQLREKDMLLDTLTIQLKNLKDVLYKVEDEQNTRSRRQSVMDSVNPSHTSLDVDGYASAFDNMLSSGLLFTPAVQSLRYDIPMYTEYLRFLAVLPMCKSIRDTRHDSKFLRRLVSDEIQPVLRLDSATGLGWLVRRNLMNLMIEGLVVVEPLSGINETYRMGYASPQTHSHSKSSEPAAVKMFTYPVNSPPVAIEAPCAFCSEARNDILEHGRLYVLKTLQKTETGELLTENQYPLCHFCLLKVRQTCEIFAFLRSLKTGSWNLENVTLSCAKQESDAFTQIPNSVQASPVIHRDENSITSSSKRLSFMSSLSRVSTTSKTTPRIEAVTDFNEKKGLPPTNVQRSWVHLCKLRASLHWSHIGVWTLDDAVQTKVVPLSPEDKISSVSSESISPQDWTKLPSPQSVENSFIFQKEDEIEEGFDFEHGEDTIDTLKAAPTQKDKSSTQSEDETAQNINKKETSLEAPVVLTDRSKKQATQLLPATQDDEATEPPLPKIAAGSASPPKSDRGLCPVEKPDLVATESHDSVSSSKSKPKGEDVLTDVTDSSEHDTNETHSSYHEAKESLSNTEGTITC</sequence>
<reference evidence="5 6" key="1">
    <citation type="journal article" date="2004" name="Science">
        <title>The Ashbya gossypii genome as a tool for mapping the ancient Saccharomyces cerevisiae genome.</title>
        <authorList>
            <person name="Dietrich F.S."/>
            <person name="Voegeli S."/>
            <person name="Brachat S."/>
            <person name="Lerch A."/>
            <person name="Gates K."/>
            <person name="Steiner S."/>
            <person name="Mohr C."/>
            <person name="Pohlmann R."/>
            <person name="Luedi P."/>
            <person name="Choi S."/>
            <person name="Wing R.A."/>
            <person name="Flavier A."/>
            <person name="Gaffney T.D."/>
            <person name="Philippsen P."/>
        </authorList>
    </citation>
    <scope>NUCLEOTIDE SEQUENCE [LARGE SCALE GENOMIC DNA]</scope>
    <source>
        <strain evidence="6">ATCC 10895 / CBS 109.51 / FGSC 9923 / NRRL Y-1056</strain>
    </source>
</reference>